<evidence type="ECO:0008006" key="3">
    <source>
        <dbReference type="Google" id="ProtNLM"/>
    </source>
</evidence>
<proteinExistence type="predicted"/>
<protein>
    <recommendedName>
        <fullName evidence="3">ATPase AAA-type core domain-containing protein</fullName>
    </recommendedName>
</protein>
<evidence type="ECO:0000313" key="1">
    <source>
        <dbReference type="EMBL" id="GIG44967.1"/>
    </source>
</evidence>
<accession>A0A919U7T7</accession>
<dbReference type="RefSeq" id="WP_203846766.1">
    <property type="nucleotide sequence ID" value="NZ_BAAAVW010000007.1"/>
</dbReference>
<keyword evidence="2" id="KW-1185">Reference proteome</keyword>
<name>A0A919U7T7_9ACTN</name>
<comment type="caution">
    <text evidence="1">The sequence shown here is derived from an EMBL/GenBank/DDBJ whole genome shotgun (WGS) entry which is preliminary data.</text>
</comment>
<dbReference type="Proteomes" id="UP000660611">
    <property type="component" value="Unassembled WGS sequence"/>
</dbReference>
<gene>
    <name evidence="1" type="ORF">Dsi01nite_030080</name>
</gene>
<evidence type="ECO:0000313" key="2">
    <source>
        <dbReference type="Proteomes" id="UP000660611"/>
    </source>
</evidence>
<reference evidence="1" key="1">
    <citation type="submission" date="2021-01" db="EMBL/GenBank/DDBJ databases">
        <title>Whole genome shotgun sequence of Dactylosporangium siamense NBRC 106093.</title>
        <authorList>
            <person name="Komaki H."/>
            <person name="Tamura T."/>
        </authorList>
    </citation>
    <scope>NUCLEOTIDE SEQUENCE</scope>
    <source>
        <strain evidence="1">NBRC 106093</strain>
    </source>
</reference>
<organism evidence="1 2">
    <name type="scientific">Dactylosporangium siamense</name>
    <dbReference type="NCBI Taxonomy" id="685454"/>
    <lineage>
        <taxon>Bacteria</taxon>
        <taxon>Bacillati</taxon>
        <taxon>Actinomycetota</taxon>
        <taxon>Actinomycetes</taxon>
        <taxon>Micromonosporales</taxon>
        <taxon>Micromonosporaceae</taxon>
        <taxon>Dactylosporangium</taxon>
    </lineage>
</organism>
<dbReference type="EMBL" id="BONQ01000047">
    <property type="protein sequence ID" value="GIG44967.1"/>
    <property type="molecule type" value="Genomic_DNA"/>
</dbReference>
<sequence>MLLIFAVDGKPMLLDQPEDDLDNSFTYEDVVAIIRQQKALTPDGHDRQIIAATHNPNIPMLGDAELVAVLDATNAGMVVTSHGSIDDLTIRTHIRQVLEGGEEAFMRRFHKYGGMRPELPAPHRAE</sequence>
<dbReference type="AlphaFoldDB" id="A0A919U7T7"/>